<dbReference type="InterPro" id="IPR050079">
    <property type="entry name" value="DEAD_box_RNA_helicase"/>
</dbReference>
<dbReference type="GO" id="GO:0003676">
    <property type="term" value="F:nucleic acid binding"/>
    <property type="evidence" value="ECO:0007669"/>
    <property type="project" value="InterPro"/>
</dbReference>
<dbReference type="GO" id="GO:0005524">
    <property type="term" value="F:ATP binding"/>
    <property type="evidence" value="ECO:0007669"/>
    <property type="project" value="UniProtKB-KW"/>
</dbReference>
<dbReference type="SMART" id="SM00487">
    <property type="entry name" value="DEXDc"/>
    <property type="match status" value="1"/>
</dbReference>
<reference evidence="11 12" key="1">
    <citation type="submission" date="2018-11" db="EMBL/GenBank/DDBJ databases">
        <title>Trebonia kvetii gen.nov., sp.nov., a novel acidophilic actinobacterium, and proposal of the new actinobacterial family Treboniaceae fam. nov.</title>
        <authorList>
            <person name="Rapoport D."/>
            <person name="Sagova-Mareckova M."/>
            <person name="Sedlacek I."/>
            <person name="Provaznik J."/>
            <person name="Kralova S."/>
            <person name="Pavlinic D."/>
            <person name="Benes V."/>
            <person name="Kopecky J."/>
        </authorList>
    </citation>
    <scope>NUCLEOTIDE SEQUENCE [LARGE SCALE GENOMIC DNA]</scope>
    <source>
        <strain evidence="11 12">15Tr583</strain>
    </source>
</reference>
<gene>
    <name evidence="11" type="ORF">EAS64_15605</name>
</gene>
<feature type="region of interest" description="Disordered" evidence="7">
    <location>
        <begin position="427"/>
        <end position="470"/>
    </location>
</feature>
<evidence type="ECO:0000256" key="7">
    <source>
        <dbReference type="SAM" id="MobiDB-lite"/>
    </source>
</evidence>
<dbReference type="InterPro" id="IPR044742">
    <property type="entry name" value="DEAD/DEAH_RhlB"/>
</dbReference>
<evidence type="ECO:0000313" key="11">
    <source>
        <dbReference type="EMBL" id="TVZ03871.1"/>
    </source>
</evidence>
<dbReference type="CDD" id="cd00268">
    <property type="entry name" value="DEADc"/>
    <property type="match status" value="1"/>
</dbReference>
<dbReference type="Proteomes" id="UP000460272">
    <property type="component" value="Unassembled WGS sequence"/>
</dbReference>
<feature type="domain" description="DEAD-box RNA helicase Q" evidence="10">
    <location>
        <begin position="45"/>
        <end position="73"/>
    </location>
</feature>
<keyword evidence="3 11" id="KW-0347">Helicase</keyword>
<organism evidence="11 12">
    <name type="scientific">Trebonia kvetii</name>
    <dbReference type="NCBI Taxonomy" id="2480626"/>
    <lineage>
        <taxon>Bacteria</taxon>
        <taxon>Bacillati</taxon>
        <taxon>Actinomycetota</taxon>
        <taxon>Actinomycetes</taxon>
        <taxon>Streptosporangiales</taxon>
        <taxon>Treboniaceae</taxon>
        <taxon>Trebonia</taxon>
    </lineage>
</organism>
<dbReference type="InterPro" id="IPR027417">
    <property type="entry name" value="P-loop_NTPase"/>
</dbReference>
<dbReference type="Gene3D" id="3.40.50.300">
    <property type="entry name" value="P-loop containing nucleotide triphosphate hydrolases"/>
    <property type="match status" value="2"/>
</dbReference>
<feature type="short sequence motif" description="Q motif" evidence="6">
    <location>
        <begin position="45"/>
        <end position="73"/>
    </location>
</feature>
<dbReference type="InterPro" id="IPR014014">
    <property type="entry name" value="RNA_helicase_DEAD_Q_motif"/>
</dbReference>
<evidence type="ECO:0000256" key="1">
    <source>
        <dbReference type="ARBA" id="ARBA00022741"/>
    </source>
</evidence>
<name>A0A6P2C0B8_9ACTN</name>
<feature type="region of interest" description="Disordered" evidence="7">
    <location>
        <begin position="1"/>
        <end position="27"/>
    </location>
</feature>
<dbReference type="SUPFAM" id="SSF52540">
    <property type="entry name" value="P-loop containing nucleoside triphosphate hydrolases"/>
    <property type="match status" value="1"/>
</dbReference>
<dbReference type="RefSeq" id="WP_145853742.1">
    <property type="nucleotide sequence ID" value="NZ_RPFW01000003.1"/>
</dbReference>
<dbReference type="GO" id="GO:0016787">
    <property type="term" value="F:hydrolase activity"/>
    <property type="evidence" value="ECO:0007669"/>
    <property type="project" value="UniProtKB-KW"/>
</dbReference>
<keyword evidence="2" id="KW-0378">Hydrolase</keyword>
<feature type="domain" description="Helicase C-terminal" evidence="9">
    <location>
        <begin position="260"/>
        <end position="423"/>
    </location>
</feature>
<protein>
    <submittedName>
        <fullName evidence="11">DEAD/DEAH box helicase</fullName>
    </submittedName>
</protein>
<keyword evidence="12" id="KW-1185">Reference proteome</keyword>
<evidence type="ECO:0000256" key="3">
    <source>
        <dbReference type="ARBA" id="ARBA00022806"/>
    </source>
</evidence>
<dbReference type="PROSITE" id="PS51194">
    <property type="entry name" value="HELICASE_CTER"/>
    <property type="match status" value="1"/>
</dbReference>
<evidence type="ECO:0000256" key="5">
    <source>
        <dbReference type="ARBA" id="ARBA00038437"/>
    </source>
</evidence>
<feature type="domain" description="Helicase ATP-binding" evidence="8">
    <location>
        <begin position="76"/>
        <end position="250"/>
    </location>
</feature>
<proteinExistence type="inferred from homology"/>
<dbReference type="AlphaFoldDB" id="A0A6P2C0B8"/>
<dbReference type="GO" id="GO:0005829">
    <property type="term" value="C:cytosol"/>
    <property type="evidence" value="ECO:0007669"/>
    <property type="project" value="TreeGrafter"/>
</dbReference>
<evidence type="ECO:0000259" key="9">
    <source>
        <dbReference type="PROSITE" id="PS51194"/>
    </source>
</evidence>
<dbReference type="GO" id="GO:0003724">
    <property type="term" value="F:RNA helicase activity"/>
    <property type="evidence" value="ECO:0007669"/>
    <property type="project" value="InterPro"/>
</dbReference>
<dbReference type="PANTHER" id="PTHR47959:SF13">
    <property type="entry name" value="ATP-DEPENDENT RNA HELICASE RHLE"/>
    <property type="match status" value="1"/>
</dbReference>
<dbReference type="Pfam" id="PF00271">
    <property type="entry name" value="Helicase_C"/>
    <property type="match status" value="1"/>
</dbReference>
<keyword evidence="1" id="KW-0547">Nucleotide-binding</keyword>
<evidence type="ECO:0000256" key="2">
    <source>
        <dbReference type="ARBA" id="ARBA00022801"/>
    </source>
</evidence>
<dbReference type="OrthoDB" id="9805696at2"/>
<evidence type="ECO:0000313" key="12">
    <source>
        <dbReference type="Proteomes" id="UP000460272"/>
    </source>
</evidence>
<dbReference type="PANTHER" id="PTHR47959">
    <property type="entry name" value="ATP-DEPENDENT RNA HELICASE RHLE-RELATED"/>
    <property type="match status" value="1"/>
</dbReference>
<dbReference type="EMBL" id="RPFW01000003">
    <property type="protein sequence ID" value="TVZ03871.1"/>
    <property type="molecule type" value="Genomic_DNA"/>
</dbReference>
<dbReference type="InterPro" id="IPR014001">
    <property type="entry name" value="Helicase_ATP-bd"/>
</dbReference>
<evidence type="ECO:0000259" key="10">
    <source>
        <dbReference type="PROSITE" id="PS51195"/>
    </source>
</evidence>
<evidence type="ECO:0000256" key="4">
    <source>
        <dbReference type="ARBA" id="ARBA00022840"/>
    </source>
</evidence>
<feature type="compositionally biased region" description="Basic residues" evidence="7">
    <location>
        <begin position="461"/>
        <end position="470"/>
    </location>
</feature>
<evidence type="ECO:0000256" key="6">
    <source>
        <dbReference type="PROSITE-ProRule" id="PRU00552"/>
    </source>
</evidence>
<dbReference type="Pfam" id="PF00270">
    <property type="entry name" value="DEAD"/>
    <property type="match status" value="1"/>
</dbReference>
<dbReference type="PROSITE" id="PS51195">
    <property type="entry name" value="Q_MOTIF"/>
    <property type="match status" value="1"/>
</dbReference>
<dbReference type="PROSITE" id="PS51192">
    <property type="entry name" value="HELICASE_ATP_BIND_1"/>
    <property type="match status" value="1"/>
</dbReference>
<dbReference type="SMART" id="SM00490">
    <property type="entry name" value="HELICc"/>
    <property type="match status" value="1"/>
</dbReference>
<comment type="caution">
    <text evidence="11">The sequence shown here is derived from an EMBL/GenBank/DDBJ whole genome shotgun (WGS) entry which is preliminary data.</text>
</comment>
<keyword evidence="4" id="KW-0067">ATP-binding</keyword>
<evidence type="ECO:0000259" key="8">
    <source>
        <dbReference type="PROSITE" id="PS51192"/>
    </source>
</evidence>
<dbReference type="InterPro" id="IPR011545">
    <property type="entry name" value="DEAD/DEAH_box_helicase_dom"/>
</dbReference>
<dbReference type="InterPro" id="IPR001650">
    <property type="entry name" value="Helicase_C-like"/>
</dbReference>
<accession>A0A6P2C0B8</accession>
<dbReference type="CDD" id="cd18787">
    <property type="entry name" value="SF2_C_DEAD"/>
    <property type="match status" value="1"/>
</dbReference>
<sequence>MPYGPRPTLAQRQPQRRRQEPRREPGSALEAALTAAAATPAPPAASFAELGVHPRLVTAMAARGILAPFAIQCRAIPDALTGRDILGRAQTGSGKTLAFGLPLLTRLAGSTQPRKQKALRALVLVPTRELAQQVADVLTPLGQAVGVSIATVYGGMPIGRQTDQVRRADVVVATPGRLTDLIERHACTLAHIEITVLDEADHMADLGFLPAVTRLLDQTPADGQRMFFSATLDRGVGRLVAKYVTSPALHAVPETAESTPAEHSILVLRAEDKVPVAAEIASRPGRTLFFVRTKHGADRLAKQLSRAGVDAAAIHGNRSQNQRQRALDAFAAGYPRVLVATDVAARGIHVDDVDLVVQFDLPEDHKDYLHRSGRTARAGASGQVVALAERGQLRDLQRMHVAAGITAARHDAAPGHSTIREFAISGTPIPPAPARMPRSTAAQAVRRGTNAPPGRTPSPRRQPRRPVRRG</sequence>
<comment type="similarity">
    <text evidence="5">Belongs to the DEAD box helicase family.</text>
</comment>